<keyword evidence="10 18" id="KW-0547">Nucleotide-binding</keyword>
<comment type="similarity">
    <text evidence="5 17">Belongs to the folylpolyglutamate synthase family.</text>
</comment>
<dbReference type="EMBL" id="JAGPXD010000002">
    <property type="protein sequence ID" value="KAH7368870.1"/>
    <property type="molecule type" value="Genomic_DNA"/>
</dbReference>
<dbReference type="Gene3D" id="3.90.190.20">
    <property type="entry name" value="Mur ligase, C-terminal domain"/>
    <property type="match status" value="1"/>
</dbReference>
<evidence type="ECO:0000256" key="7">
    <source>
        <dbReference type="ARBA" id="ARBA00022563"/>
    </source>
</evidence>
<feature type="binding site" evidence="19">
    <location>
        <position position="232"/>
    </location>
    <ligand>
        <name>Mg(2+)</name>
        <dbReference type="ChEBI" id="CHEBI:18420"/>
        <label>1</label>
    </ligand>
</feature>
<dbReference type="GO" id="GO:0006730">
    <property type="term" value="P:one-carbon metabolic process"/>
    <property type="evidence" value="ECO:0007669"/>
    <property type="project" value="UniProtKB-KW"/>
</dbReference>
<dbReference type="InterPro" id="IPR023600">
    <property type="entry name" value="Folylpolyglutamate_synth_euk"/>
</dbReference>
<evidence type="ECO:0000256" key="18">
    <source>
        <dbReference type="PIRSR" id="PIRSR038895-1"/>
    </source>
</evidence>
<reference evidence="20" key="1">
    <citation type="journal article" date="2021" name="Nat. Commun.">
        <title>Genetic determinants of endophytism in the Arabidopsis root mycobiome.</title>
        <authorList>
            <person name="Mesny F."/>
            <person name="Miyauchi S."/>
            <person name="Thiergart T."/>
            <person name="Pickel B."/>
            <person name="Atanasova L."/>
            <person name="Karlsson M."/>
            <person name="Huettel B."/>
            <person name="Barry K.W."/>
            <person name="Haridas S."/>
            <person name="Chen C."/>
            <person name="Bauer D."/>
            <person name="Andreopoulos W."/>
            <person name="Pangilinan J."/>
            <person name="LaButti K."/>
            <person name="Riley R."/>
            <person name="Lipzen A."/>
            <person name="Clum A."/>
            <person name="Drula E."/>
            <person name="Henrissat B."/>
            <person name="Kohler A."/>
            <person name="Grigoriev I.V."/>
            <person name="Martin F.M."/>
            <person name="Hacquard S."/>
        </authorList>
    </citation>
    <scope>NUCLEOTIDE SEQUENCE</scope>
    <source>
        <strain evidence="20">MPI-CAGE-AT-0016</strain>
    </source>
</reference>
<feature type="binding site" evidence="18">
    <location>
        <position position="348"/>
    </location>
    <ligand>
        <name>ATP</name>
        <dbReference type="ChEBI" id="CHEBI:30616"/>
    </ligand>
</feature>
<keyword evidence="12 18" id="KW-0067">ATP-binding</keyword>
<dbReference type="GO" id="GO:0005829">
    <property type="term" value="C:cytosol"/>
    <property type="evidence" value="ECO:0007669"/>
    <property type="project" value="TreeGrafter"/>
</dbReference>
<evidence type="ECO:0000313" key="21">
    <source>
        <dbReference type="Proteomes" id="UP000813385"/>
    </source>
</evidence>
<dbReference type="PIRSF" id="PIRSF038895">
    <property type="entry name" value="FPGS"/>
    <property type="match status" value="1"/>
</dbReference>
<keyword evidence="15" id="KW-0472">Membrane</keyword>
<evidence type="ECO:0000256" key="12">
    <source>
        <dbReference type="ARBA" id="ARBA00022840"/>
    </source>
</evidence>
<organism evidence="20 21">
    <name type="scientific">Plectosphaerella cucumerina</name>
    <dbReference type="NCBI Taxonomy" id="40658"/>
    <lineage>
        <taxon>Eukaryota</taxon>
        <taxon>Fungi</taxon>
        <taxon>Dikarya</taxon>
        <taxon>Ascomycota</taxon>
        <taxon>Pezizomycotina</taxon>
        <taxon>Sordariomycetes</taxon>
        <taxon>Hypocreomycetidae</taxon>
        <taxon>Glomerellales</taxon>
        <taxon>Plectosphaerellaceae</taxon>
        <taxon>Plectosphaerella</taxon>
    </lineage>
</organism>
<evidence type="ECO:0000256" key="2">
    <source>
        <dbReference type="ARBA" id="ARBA00004305"/>
    </source>
</evidence>
<evidence type="ECO:0000256" key="8">
    <source>
        <dbReference type="ARBA" id="ARBA00022598"/>
    </source>
</evidence>
<feature type="binding site" evidence="19">
    <location>
        <position position="204"/>
    </location>
    <ligand>
        <name>Mg(2+)</name>
        <dbReference type="ChEBI" id="CHEBI:18420"/>
        <label>1</label>
    </ligand>
</feature>
<keyword evidence="7 17" id="KW-0554">One-carbon metabolism</keyword>
<dbReference type="SUPFAM" id="SSF53623">
    <property type="entry name" value="MurD-like peptide ligases, catalytic domain"/>
    <property type="match status" value="1"/>
</dbReference>
<dbReference type="FunFam" id="3.40.1190.10:FF:000009">
    <property type="entry name" value="Folylpolyglutamate synthase"/>
    <property type="match status" value="1"/>
</dbReference>
<evidence type="ECO:0000256" key="15">
    <source>
        <dbReference type="ARBA" id="ARBA00023136"/>
    </source>
</evidence>
<accession>A0A8K0TJX6</accession>
<dbReference type="OrthoDB" id="5212574at2759"/>
<evidence type="ECO:0000313" key="20">
    <source>
        <dbReference type="EMBL" id="KAH7368870.1"/>
    </source>
</evidence>
<keyword evidence="9 19" id="KW-0479">Metal-binding</keyword>
<keyword evidence="11" id="KW-0999">Mitochondrion inner membrane</keyword>
<gene>
    <name evidence="20" type="ORF">B0T11DRAFT_277781</name>
</gene>
<dbReference type="NCBIfam" id="TIGR01499">
    <property type="entry name" value="folC"/>
    <property type="match status" value="1"/>
</dbReference>
<evidence type="ECO:0000256" key="14">
    <source>
        <dbReference type="ARBA" id="ARBA00023128"/>
    </source>
</evidence>
<evidence type="ECO:0000256" key="5">
    <source>
        <dbReference type="ARBA" id="ARBA00008276"/>
    </source>
</evidence>
<comment type="catalytic activity">
    <reaction evidence="16 17">
        <text>(6S)-5,6,7,8-tetrahydrofolyl-(gamma-L-Glu)(n) + L-glutamate + ATP = (6S)-5,6,7,8-tetrahydrofolyl-(gamma-L-Glu)(n+1) + ADP + phosphate + H(+)</text>
        <dbReference type="Rhea" id="RHEA:10580"/>
        <dbReference type="Rhea" id="RHEA-COMP:14738"/>
        <dbReference type="Rhea" id="RHEA-COMP:14740"/>
        <dbReference type="ChEBI" id="CHEBI:15378"/>
        <dbReference type="ChEBI" id="CHEBI:29985"/>
        <dbReference type="ChEBI" id="CHEBI:30616"/>
        <dbReference type="ChEBI" id="CHEBI:43474"/>
        <dbReference type="ChEBI" id="CHEBI:141005"/>
        <dbReference type="ChEBI" id="CHEBI:456216"/>
        <dbReference type="EC" id="6.3.2.17"/>
    </reaction>
</comment>
<name>A0A8K0TJX6_9PEZI</name>
<dbReference type="Gene3D" id="3.40.1190.10">
    <property type="entry name" value="Mur-like, catalytic domain"/>
    <property type="match status" value="1"/>
</dbReference>
<comment type="subcellular location">
    <subcellularLocation>
        <location evidence="3">Cytoplasm</location>
    </subcellularLocation>
    <subcellularLocation>
        <location evidence="1">Mitochondrion inner membrane</location>
    </subcellularLocation>
    <subcellularLocation>
        <location evidence="2">Mitochondrion matrix</location>
    </subcellularLocation>
</comment>
<dbReference type="Proteomes" id="UP000813385">
    <property type="component" value="Unassembled WGS sequence"/>
</dbReference>
<evidence type="ECO:0000256" key="4">
    <source>
        <dbReference type="ARBA" id="ARBA00005150"/>
    </source>
</evidence>
<evidence type="ECO:0000256" key="3">
    <source>
        <dbReference type="ARBA" id="ARBA00004496"/>
    </source>
</evidence>
<dbReference type="GO" id="GO:0004326">
    <property type="term" value="F:tetrahydrofolylpolyglutamate synthase activity"/>
    <property type="evidence" value="ECO:0007669"/>
    <property type="project" value="UniProtKB-EC"/>
</dbReference>
<comment type="function">
    <text evidence="17">Catalyzes conversion of folates to polyglutamate derivatives allowing concentration of folate compounds in the cell and the intracellular retention of these cofactors, which are important substrates for most of the folate-dependent enzymes that are involved in one-carbon transfer reactions involved in purine, pyrimidine and amino acid synthesis.</text>
</comment>
<dbReference type="InterPro" id="IPR036565">
    <property type="entry name" value="Mur-like_cat_sf"/>
</dbReference>
<dbReference type="GO" id="GO:0005524">
    <property type="term" value="F:ATP binding"/>
    <property type="evidence" value="ECO:0007669"/>
    <property type="project" value="UniProtKB-KW"/>
</dbReference>
<dbReference type="SUPFAM" id="SSF53244">
    <property type="entry name" value="MurD-like peptide ligases, peptide-binding domain"/>
    <property type="match status" value="1"/>
</dbReference>
<dbReference type="PANTHER" id="PTHR11136">
    <property type="entry name" value="FOLYLPOLYGLUTAMATE SYNTHASE-RELATED"/>
    <property type="match status" value="1"/>
</dbReference>
<protein>
    <recommendedName>
        <fullName evidence="17">Folylpolyglutamate synthase</fullName>
        <ecNumber evidence="17">6.3.2.17</ecNumber>
    </recommendedName>
    <alternativeName>
        <fullName evidence="17">Folylpoly-gamma-glutamate synthetase</fullName>
    </alternativeName>
    <alternativeName>
        <fullName evidence="17">Tetrahydrofolylpolyglutamate synthase</fullName>
    </alternativeName>
</protein>
<dbReference type="PROSITE" id="PS01012">
    <property type="entry name" value="FOLYLPOLYGLU_SYNT_2"/>
    <property type="match status" value="1"/>
</dbReference>
<keyword evidence="8 17" id="KW-0436">Ligase</keyword>
<feature type="binding site" evidence="19">
    <location>
        <position position="129"/>
    </location>
    <ligand>
        <name>Mg(2+)</name>
        <dbReference type="ChEBI" id="CHEBI:18420"/>
        <label>1</label>
    </ligand>
</feature>
<sequence>MHHVLRRAHAITLPLRPNHLRIPLTRAMSTGARTYGDAIDALNSLQTPFEVVEARRKAGVRPDEAAIREMRAYLARIGHTPADLSRLNVIHVAGTKGKGTTCAFTDSILNHHRLASPSALPRKTGLLISPHLISVRERIRINARPIAEDLFIRYFWEVWDRLADTPAALPDLAVPGTRPVYARYMTLLALHAFMREGVDCAVLETGIGGEYDATNIVEAPVATAVTTLGIDHVFALGDTVEKIAWHKGGIAKRGCPAFATEQPYEGALRVLKERAEEKGVELKVVGIDSRLDGVDIRPAAAFQKRNASLAIALAETALATIDSSFRRQDDTLPQSFIDGLEKVQWRGRCEVKHADGIVWHLDGAHTTDSLKMASRWFVEESAPRKGPRVLIFNQQGRTEAIDFLDGLHEGSKREGSTMAYDHVVFCTNVTFSTGYKKDFVNHQYDAKAIAALTVQRSFAEKWATLDPAAHVEVKPTIQEALEYVQTLTAGCSEGESVQAFITGSLHLVGGALEILEGSEAL</sequence>
<dbReference type="InterPro" id="IPR036615">
    <property type="entry name" value="Mur_ligase_C_dom_sf"/>
</dbReference>
<comment type="pathway">
    <text evidence="4 17">Cofactor biosynthesis; tetrahydrofolylpolyglutamate biosynthesis.</text>
</comment>
<evidence type="ECO:0000256" key="6">
    <source>
        <dbReference type="ARBA" id="ARBA00022490"/>
    </source>
</evidence>
<proteinExistence type="inferred from homology"/>
<dbReference type="UniPathway" id="UPA00850"/>
<keyword evidence="6" id="KW-0963">Cytoplasm</keyword>
<dbReference type="InterPro" id="IPR018109">
    <property type="entry name" value="Folylpolyglutamate_synth_CS"/>
</dbReference>
<comment type="caution">
    <text evidence="20">The sequence shown here is derived from an EMBL/GenBank/DDBJ whole genome shotgun (WGS) entry which is preliminary data.</text>
</comment>
<evidence type="ECO:0000256" key="13">
    <source>
        <dbReference type="ARBA" id="ARBA00022842"/>
    </source>
</evidence>
<feature type="binding site" evidence="18">
    <location>
        <position position="362"/>
    </location>
    <ligand>
        <name>ATP</name>
        <dbReference type="ChEBI" id="CHEBI:30616"/>
    </ligand>
</feature>
<evidence type="ECO:0000256" key="19">
    <source>
        <dbReference type="PIRSR" id="PIRSR038895-2"/>
    </source>
</evidence>
<keyword evidence="14" id="KW-0496">Mitochondrion</keyword>
<dbReference type="AlphaFoldDB" id="A0A8K0TJX6"/>
<evidence type="ECO:0000256" key="1">
    <source>
        <dbReference type="ARBA" id="ARBA00004273"/>
    </source>
</evidence>
<dbReference type="GO" id="GO:0046872">
    <property type="term" value="F:metal ion binding"/>
    <property type="evidence" value="ECO:0007669"/>
    <property type="project" value="UniProtKB-KW"/>
</dbReference>
<dbReference type="GO" id="GO:0005759">
    <property type="term" value="C:mitochondrial matrix"/>
    <property type="evidence" value="ECO:0007669"/>
    <property type="project" value="UniProtKB-SubCell"/>
</dbReference>
<keyword evidence="13 19" id="KW-0460">Magnesium</keyword>
<evidence type="ECO:0000256" key="17">
    <source>
        <dbReference type="PIRNR" id="PIRNR038895"/>
    </source>
</evidence>
<dbReference type="InterPro" id="IPR001645">
    <property type="entry name" value="Folylpolyglutamate_synth"/>
</dbReference>
<dbReference type="GO" id="GO:0005743">
    <property type="term" value="C:mitochondrial inner membrane"/>
    <property type="evidence" value="ECO:0007669"/>
    <property type="project" value="UniProtKB-SubCell"/>
</dbReference>
<evidence type="ECO:0000256" key="9">
    <source>
        <dbReference type="ARBA" id="ARBA00022723"/>
    </source>
</evidence>
<keyword evidence="21" id="KW-1185">Reference proteome</keyword>
<dbReference type="EC" id="6.3.2.17" evidence="17"/>
<evidence type="ECO:0000256" key="10">
    <source>
        <dbReference type="ARBA" id="ARBA00022741"/>
    </source>
</evidence>
<comment type="cofactor">
    <cofactor evidence="17">
        <name>a monovalent cation</name>
        <dbReference type="ChEBI" id="CHEBI:60242"/>
    </cofactor>
    <text evidence="17">A monovalent cation.</text>
</comment>
<evidence type="ECO:0000256" key="16">
    <source>
        <dbReference type="ARBA" id="ARBA00047493"/>
    </source>
</evidence>
<evidence type="ECO:0000256" key="11">
    <source>
        <dbReference type="ARBA" id="ARBA00022792"/>
    </source>
</evidence>
<dbReference type="FunFam" id="3.90.190.20:FF:000031">
    <property type="entry name" value="Folylpolyglutamate synthase"/>
    <property type="match status" value="1"/>
</dbReference>
<dbReference type="PANTHER" id="PTHR11136:SF5">
    <property type="entry name" value="FOLYLPOLYGLUTAMATE SYNTHASE, MITOCHONDRIAL"/>
    <property type="match status" value="1"/>
</dbReference>